<dbReference type="KEGG" id="mets:DK389_18350"/>
<keyword evidence="5" id="KW-0963">Cytoplasm</keyword>
<keyword evidence="2 5" id="KW-0808">Transferase</keyword>
<comment type="catalytic activity">
    <reaction evidence="5">
        <text>pseudouridine(1915) in 23S rRNA + S-adenosyl-L-methionine = N(3)-methylpseudouridine(1915) in 23S rRNA + S-adenosyl-L-homocysteine + H(+)</text>
        <dbReference type="Rhea" id="RHEA:42752"/>
        <dbReference type="Rhea" id="RHEA-COMP:10221"/>
        <dbReference type="Rhea" id="RHEA-COMP:10222"/>
        <dbReference type="ChEBI" id="CHEBI:15378"/>
        <dbReference type="ChEBI" id="CHEBI:57856"/>
        <dbReference type="ChEBI" id="CHEBI:59789"/>
        <dbReference type="ChEBI" id="CHEBI:65314"/>
        <dbReference type="ChEBI" id="CHEBI:74486"/>
        <dbReference type="EC" id="2.1.1.177"/>
    </reaction>
</comment>
<comment type="caution">
    <text evidence="5">Lacks conserved residue(s) required for the propagation of feature annotation.</text>
</comment>
<dbReference type="CDD" id="cd18081">
    <property type="entry name" value="RlmH-like"/>
    <property type="match status" value="1"/>
</dbReference>
<comment type="function">
    <text evidence="5">Specifically methylates the pseudouridine at position 1915 (m3Psi1915) in 23S rRNA.</text>
</comment>
<dbReference type="GO" id="GO:0070038">
    <property type="term" value="F:rRNA (pseudouridine-N3-)-methyltransferase activity"/>
    <property type="evidence" value="ECO:0007669"/>
    <property type="project" value="UniProtKB-UniRule"/>
</dbReference>
<dbReference type="Pfam" id="PF02590">
    <property type="entry name" value="SPOUT_MTase"/>
    <property type="match status" value="1"/>
</dbReference>
<dbReference type="NCBIfam" id="NF000991">
    <property type="entry name" value="PRK00103.2-5"/>
    <property type="match status" value="1"/>
</dbReference>
<keyword evidence="5" id="KW-0698">rRNA processing</keyword>
<accession>A0A2U8W7V5</accession>
<evidence type="ECO:0000256" key="5">
    <source>
        <dbReference type="HAMAP-Rule" id="MF_00658"/>
    </source>
</evidence>
<comment type="similarity">
    <text evidence="4 5">Belongs to the RNA methyltransferase RlmH family.</text>
</comment>
<dbReference type="HAMAP" id="MF_00658">
    <property type="entry name" value="23SrRNA_methyltr_H"/>
    <property type="match status" value="1"/>
</dbReference>
<dbReference type="GO" id="GO:0005737">
    <property type="term" value="C:cytoplasm"/>
    <property type="evidence" value="ECO:0007669"/>
    <property type="project" value="UniProtKB-SubCell"/>
</dbReference>
<evidence type="ECO:0000256" key="4">
    <source>
        <dbReference type="ARBA" id="ARBA00038303"/>
    </source>
</evidence>
<dbReference type="InterPro" id="IPR029028">
    <property type="entry name" value="Alpha/beta_knot_MTases"/>
</dbReference>
<protein>
    <recommendedName>
        <fullName evidence="5">Ribosomal RNA large subunit methyltransferase H</fullName>
        <ecNumber evidence="5">2.1.1.177</ecNumber>
    </recommendedName>
    <alternativeName>
        <fullName evidence="5">23S rRNA (pseudouridine1915-N3)-methyltransferase</fullName>
    </alternativeName>
    <alternativeName>
        <fullName evidence="5">23S rRNA m3Psi1915 methyltransferase</fullName>
    </alternativeName>
    <alternativeName>
        <fullName evidence="5">rRNA (pseudouridine-N3-)-methyltransferase RlmH</fullName>
    </alternativeName>
</protein>
<dbReference type="SUPFAM" id="SSF75217">
    <property type="entry name" value="alpha/beta knot"/>
    <property type="match status" value="1"/>
</dbReference>
<dbReference type="EMBL" id="CP029550">
    <property type="protein sequence ID" value="AWN42099.1"/>
    <property type="molecule type" value="Genomic_DNA"/>
</dbReference>
<gene>
    <name evidence="5" type="primary">rlmH</name>
    <name evidence="6" type="ORF">DK389_18350</name>
</gene>
<dbReference type="Proteomes" id="UP000245926">
    <property type="component" value="Chromosome"/>
</dbReference>
<dbReference type="InterPro" id="IPR003742">
    <property type="entry name" value="RlmH-like"/>
</dbReference>
<dbReference type="AlphaFoldDB" id="A0A2U8W7V5"/>
<dbReference type="EC" id="2.1.1.177" evidence="5"/>
<keyword evidence="3 5" id="KW-0949">S-adenosyl-L-methionine</keyword>
<comment type="subcellular location">
    <subcellularLocation>
        <location evidence="5">Cytoplasm</location>
    </subcellularLocation>
</comment>
<reference evidence="7" key="1">
    <citation type="submission" date="2018-05" db="EMBL/GenBank/DDBJ databases">
        <title>Complete Genome Sequence of Methylobacterium sp. 17SD2-17.</title>
        <authorList>
            <person name="Srinivasan S."/>
        </authorList>
    </citation>
    <scope>NUCLEOTIDE SEQUENCE [LARGE SCALE GENOMIC DNA]</scope>
    <source>
        <strain evidence="7">17SD2-17</strain>
    </source>
</reference>
<organism evidence="6 7">
    <name type="scientific">Methylobacterium durans</name>
    <dbReference type="NCBI Taxonomy" id="2202825"/>
    <lineage>
        <taxon>Bacteria</taxon>
        <taxon>Pseudomonadati</taxon>
        <taxon>Pseudomonadota</taxon>
        <taxon>Alphaproteobacteria</taxon>
        <taxon>Hyphomicrobiales</taxon>
        <taxon>Methylobacteriaceae</taxon>
        <taxon>Methylobacterium</taxon>
    </lineage>
</organism>
<comment type="subunit">
    <text evidence="5">Homodimer.</text>
</comment>
<dbReference type="InterPro" id="IPR029026">
    <property type="entry name" value="tRNA_m1G_MTases_N"/>
</dbReference>
<evidence type="ECO:0000256" key="2">
    <source>
        <dbReference type="ARBA" id="ARBA00022679"/>
    </source>
</evidence>
<evidence type="ECO:0000256" key="3">
    <source>
        <dbReference type="ARBA" id="ARBA00022691"/>
    </source>
</evidence>
<name>A0A2U8W7V5_9HYPH</name>
<keyword evidence="7" id="KW-1185">Reference proteome</keyword>
<proteinExistence type="inferred from homology"/>
<dbReference type="NCBIfam" id="NF000989">
    <property type="entry name" value="PRK00103.2-3"/>
    <property type="match status" value="1"/>
</dbReference>
<dbReference type="PIRSF" id="PIRSF004505">
    <property type="entry name" value="MT_bac"/>
    <property type="match status" value="1"/>
</dbReference>
<dbReference type="RefSeq" id="WP_109891649.1">
    <property type="nucleotide sequence ID" value="NZ_CP029550.1"/>
</dbReference>
<keyword evidence="1 5" id="KW-0489">Methyltransferase</keyword>
<dbReference type="PANTHER" id="PTHR33603:SF1">
    <property type="entry name" value="RIBOSOMAL RNA LARGE SUBUNIT METHYLTRANSFERASE H"/>
    <property type="match status" value="1"/>
</dbReference>
<evidence type="ECO:0000313" key="6">
    <source>
        <dbReference type="EMBL" id="AWN42099.1"/>
    </source>
</evidence>
<dbReference type="PANTHER" id="PTHR33603">
    <property type="entry name" value="METHYLTRANSFERASE"/>
    <property type="match status" value="1"/>
</dbReference>
<evidence type="ECO:0000313" key="7">
    <source>
        <dbReference type="Proteomes" id="UP000245926"/>
    </source>
</evidence>
<dbReference type="OrthoDB" id="9806643at2"/>
<sequence>MRLLVAAVGRLKAGPERELAARYRERGGQIGRALGFSACDIVEIPESRARRAPDRCAEEGAQILAQCQAGGIVLAYDERGRSDLASEALASRIGGWRDSGKPTFTVVIGGADGLDGSVRNRADLILSFGAATLPHGLVRVLALEQLYRSLTILAGHPYHRGGPDGHEAA</sequence>
<evidence type="ECO:0000256" key="1">
    <source>
        <dbReference type="ARBA" id="ARBA00022603"/>
    </source>
</evidence>
<feature type="binding site" evidence="5">
    <location>
        <position position="109"/>
    </location>
    <ligand>
        <name>S-adenosyl-L-methionine</name>
        <dbReference type="ChEBI" id="CHEBI:59789"/>
    </ligand>
</feature>
<dbReference type="Gene3D" id="3.40.1280.10">
    <property type="match status" value="1"/>
</dbReference>